<proteinExistence type="predicted"/>
<dbReference type="PANTHER" id="PTHR33973">
    <property type="entry name" value="OS07G0153300 PROTEIN"/>
    <property type="match status" value="1"/>
</dbReference>
<dbReference type="PANTHER" id="PTHR33973:SF4">
    <property type="entry name" value="OS07G0153300 PROTEIN"/>
    <property type="match status" value="1"/>
</dbReference>
<dbReference type="EMBL" id="WIVE01000029">
    <property type="protein sequence ID" value="MQX36916.1"/>
    <property type="molecule type" value="Genomic_DNA"/>
</dbReference>
<dbReference type="Pfam" id="PF07103">
    <property type="entry name" value="DUF1365"/>
    <property type="match status" value="1"/>
</dbReference>
<dbReference type="Proteomes" id="UP000434582">
    <property type="component" value="Unassembled WGS sequence"/>
</dbReference>
<feature type="region of interest" description="Disordered" evidence="1">
    <location>
        <begin position="274"/>
        <end position="293"/>
    </location>
</feature>
<gene>
    <name evidence="2" type="ORF">GHC57_10350</name>
</gene>
<comment type="caution">
    <text evidence="2">The sequence shown here is derived from an EMBL/GenBank/DDBJ whole genome shotgun (WGS) entry which is preliminary data.</text>
</comment>
<sequence>MTVTPPASAAPDSGFASALYRGVVLHRRLKPRQHRLRYRVFSLLLDLDELPALDRAVRGFGYNRFAPLGFHDRDHGPGDGQPLRPWVEATLAAEGIDLDGGAIRILCYPRLWGYVFNPLTEYFCYHRDGRLAAVLHEVNNTMGERHCYLIPVAPDEAAGGVVRQTCAKRFYVSPFIAMETTYHFKIRPPGERIAVAIQQTDSEGPLLHASFTGRRAPLTSRVLAGAIARHPLMTLKVIVGIHWEALRLWLKGVRLARRDPAPSHLVTAVNPDGTALSAAPTASTPGAPRLAGS</sequence>
<name>A0A7X1ZG17_9PROT</name>
<organism evidence="2 3">
    <name type="scientific">Roseospira navarrensis</name>
    <dbReference type="NCBI Taxonomy" id="140058"/>
    <lineage>
        <taxon>Bacteria</taxon>
        <taxon>Pseudomonadati</taxon>
        <taxon>Pseudomonadota</taxon>
        <taxon>Alphaproteobacteria</taxon>
        <taxon>Rhodospirillales</taxon>
        <taxon>Rhodospirillaceae</taxon>
        <taxon>Roseospira</taxon>
    </lineage>
</organism>
<keyword evidence="3" id="KW-1185">Reference proteome</keyword>
<dbReference type="RefSeq" id="WP_153343880.1">
    <property type="nucleotide sequence ID" value="NZ_WIVE01000029.1"/>
</dbReference>
<evidence type="ECO:0000256" key="1">
    <source>
        <dbReference type="SAM" id="MobiDB-lite"/>
    </source>
</evidence>
<dbReference type="OrthoDB" id="9778801at2"/>
<reference evidence="2 3" key="1">
    <citation type="submission" date="2019-10" db="EMBL/GenBank/DDBJ databases">
        <title>Draft whole-genome sequence of the purple nonsulfur photosynthetic bacterium Roseospira navarrensis DSM 15114.</title>
        <authorList>
            <person name="Kyndt J.A."/>
            <person name="Meyer T.E."/>
        </authorList>
    </citation>
    <scope>NUCLEOTIDE SEQUENCE [LARGE SCALE GENOMIC DNA]</scope>
    <source>
        <strain evidence="2 3">DSM 15114</strain>
    </source>
</reference>
<accession>A0A7X1ZG17</accession>
<protein>
    <submittedName>
        <fullName evidence="2">DUF1365 family protein</fullName>
    </submittedName>
</protein>
<evidence type="ECO:0000313" key="2">
    <source>
        <dbReference type="EMBL" id="MQX36916.1"/>
    </source>
</evidence>
<evidence type="ECO:0000313" key="3">
    <source>
        <dbReference type="Proteomes" id="UP000434582"/>
    </source>
</evidence>
<dbReference type="AlphaFoldDB" id="A0A7X1ZG17"/>
<dbReference type="InterPro" id="IPR010775">
    <property type="entry name" value="DUF1365"/>
</dbReference>